<dbReference type="SUPFAM" id="SSF53098">
    <property type="entry name" value="Ribonuclease H-like"/>
    <property type="match status" value="1"/>
</dbReference>
<evidence type="ECO:0000259" key="1">
    <source>
        <dbReference type="PROSITE" id="PS50994"/>
    </source>
</evidence>
<dbReference type="EMBL" id="JAHLQT010026502">
    <property type="protein sequence ID" value="KAG7162913.1"/>
    <property type="molecule type" value="Genomic_DNA"/>
</dbReference>
<dbReference type="GO" id="GO:0015074">
    <property type="term" value="P:DNA integration"/>
    <property type="evidence" value="ECO:0007669"/>
    <property type="project" value="InterPro"/>
</dbReference>
<dbReference type="AlphaFoldDB" id="A0A8J5JXC6"/>
<dbReference type="InterPro" id="IPR050951">
    <property type="entry name" value="Retrovirus_Pol_polyprotein"/>
</dbReference>
<evidence type="ECO:0000313" key="2">
    <source>
        <dbReference type="EMBL" id="KAG7162913.1"/>
    </source>
</evidence>
<dbReference type="GO" id="GO:0003676">
    <property type="term" value="F:nucleic acid binding"/>
    <property type="evidence" value="ECO:0007669"/>
    <property type="project" value="InterPro"/>
</dbReference>
<name>A0A8J5JXC6_HOMAM</name>
<gene>
    <name evidence="2" type="primary">gag-pol-L4</name>
    <name evidence="2" type="ORF">Hamer_G001923</name>
</gene>
<proteinExistence type="predicted"/>
<accession>A0A8J5JXC6</accession>
<evidence type="ECO:0000313" key="3">
    <source>
        <dbReference type="Proteomes" id="UP000747542"/>
    </source>
</evidence>
<protein>
    <submittedName>
        <fullName evidence="2">Gag-Pol polyprotein-like 4</fullName>
    </submittedName>
</protein>
<feature type="domain" description="Integrase catalytic" evidence="1">
    <location>
        <begin position="1"/>
        <end position="76"/>
    </location>
</feature>
<dbReference type="PROSITE" id="PS50994">
    <property type="entry name" value="INTEGRASE"/>
    <property type="match status" value="1"/>
</dbReference>
<comment type="caution">
    <text evidence="2">The sequence shown here is derived from an EMBL/GenBank/DDBJ whole genome shotgun (WGS) entry which is preliminary data.</text>
</comment>
<dbReference type="Proteomes" id="UP000747542">
    <property type="component" value="Unassembled WGS sequence"/>
</dbReference>
<keyword evidence="3" id="KW-1185">Reference proteome</keyword>
<dbReference type="InterPro" id="IPR036397">
    <property type="entry name" value="RNaseH_sf"/>
</dbReference>
<dbReference type="InterPro" id="IPR012337">
    <property type="entry name" value="RNaseH-like_sf"/>
</dbReference>
<dbReference type="PANTHER" id="PTHR37984:SF7">
    <property type="entry name" value="INTEGRASE CATALYTIC DOMAIN-CONTAINING PROTEIN"/>
    <property type="match status" value="1"/>
</dbReference>
<reference evidence="2" key="1">
    <citation type="journal article" date="2021" name="Sci. Adv.">
        <title>The American lobster genome reveals insights on longevity, neural, and immune adaptations.</title>
        <authorList>
            <person name="Polinski J.M."/>
            <person name="Zimin A.V."/>
            <person name="Clark K.F."/>
            <person name="Kohn A.B."/>
            <person name="Sadowski N."/>
            <person name="Timp W."/>
            <person name="Ptitsyn A."/>
            <person name="Khanna P."/>
            <person name="Romanova D.Y."/>
            <person name="Williams P."/>
            <person name="Greenwood S.J."/>
            <person name="Moroz L.L."/>
            <person name="Walt D.R."/>
            <person name="Bodnar A.G."/>
        </authorList>
    </citation>
    <scope>NUCLEOTIDE SEQUENCE</scope>
    <source>
        <strain evidence="2">GMGI-L3</strain>
    </source>
</reference>
<dbReference type="Gene3D" id="3.30.420.10">
    <property type="entry name" value="Ribonuclease H-like superfamily/Ribonuclease H"/>
    <property type="match status" value="1"/>
</dbReference>
<sequence length="76" mass="8335">MGVPVVLRTDGGPQFTPSALGRFLARWGVDHRVTSPYIPLANGDAEAAIKTVKKLIMSTTRKGHLDEDELPVDFWS</sequence>
<organism evidence="2 3">
    <name type="scientific">Homarus americanus</name>
    <name type="common">American lobster</name>
    <dbReference type="NCBI Taxonomy" id="6706"/>
    <lineage>
        <taxon>Eukaryota</taxon>
        <taxon>Metazoa</taxon>
        <taxon>Ecdysozoa</taxon>
        <taxon>Arthropoda</taxon>
        <taxon>Crustacea</taxon>
        <taxon>Multicrustacea</taxon>
        <taxon>Malacostraca</taxon>
        <taxon>Eumalacostraca</taxon>
        <taxon>Eucarida</taxon>
        <taxon>Decapoda</taxon>
        <taxon>Pleocyemata</taxon>
        <taxon>Astacidea</taxon>
        <taxon>Nephropoidea</taxon>
        <taxon>Nephropidae</taxon>
        <taxon>Homarus</taxon>
    </lineage>
</organism>
<dbReference type="InterPro" id="IPR001584">
    <property type="entry name" value="Integrase_cat-core"/>
</dbReference>
<dbReference type="PANTHER" id="PTHR37984">
    <property type="entry name" value="PROTEIN CBG26694"/>
    <property type="match status" value="1"/>
</dbReference>